<reference evidence="1 2" key="1">
    <citation type="submission" date="2013-09" db="EMBL/GenBank/DDBJ databases">
        <title>Corchorus capsularis genome sequencing.</title>
        <authorList>
            <person name="Alam M."/>
            <person name="Haque M.S."/>
            <person name="Islam M.S."/>
            <person name="Emdad E.M."/>
            <person name="Islam M.M."/>
            <person name="Ahmed B."/>
            <person name="Halim A."/>
            <person name="Hossen Q.M.M."/>
            <person name="Hossain M.Z."/>
            <person name="Ahmed R."/>
            <person name="Khan M.M."/>
            <person name="Islam R."/>
            <person name="Rashid M.M."/>
            <person name="Khan S.A."/>
            <person name="Rahman M.S."/>
            <person name="Alam M."/>
        </authorList>
    </citation>
    <scope>NUCLEOTIDE SEQUENCE [LARGE SCALE GENOMIC DNA]</scope>
    <source>
        <strain evidence="2">cv. CVL-1</strain>
        <tissue evidence="1">Whole seedling</tissue>
    </source>
</reference>
<organism evidence="1 2">
    <name type="scientific">Corchorus capsularis</name>
    <name type="common">Jute</name>
    <dbReference type="NCBI Taxonomy" id="210143"/>
    <lineage>
        <taxon>Eukaryota</taxon>
        <taxon>Viridiplantae</taxon>
        <taxon>Streptophyta</taxon>
        <taxon>Embryophyta</taxon>
        <taxon>Tracheophyta</taxon>
        <taxon>Spermatophyta</taxon>
        <taxon>Magnoliopsida</taxon>
        <taxon>eudicotyledons</taxon>
        <taxon>Gunneridae</taxon>
        <taxon>Pentapetalae</taxon>
        <taxon>rosids</taxon>
        <taxon>malvids</taxon>
        <taxon>Malvales</taxon>
        <taxon>Malvaceae</taxon>
        <taxon>Grewioideae</taxon>
        <taxon>Apeibeae</taxon>
        <taxon>Corchorus</taxon>
    </lineage>
</organism>
<dbReference type="Proteomes" id="UP000188268">
    <property type="component" value="Unassembled WGS sequence"/>
</dbReference>
<evidence type="ECO:0000313" key="2">
    <source>
        <dbReference type="Proteomes" id="UP000188268"/>
    </source>
</evidence>
<feature type="non-terminal residue" evidence="1">
    <location>
        <position position="1"/>
    </location>
</feature>
<name>A0A1R3IYE5_COCAP</name>
<dbReference type="EMBL" id="AWWV01009196">
    <property type="protein sequence ID" value="OMO87598.1"/>
    <property type="molecule type" value="Genomic_DNA"/>
</dbReference>
<proteinExistence type="predicted"/>
<dbReference type="AlphaFoldDB" id="A0A1R3IYE5"/>
<evidence type="ECO:0000313" key="1">
    <source>
        <dbReference type="EMBL" id="OMO87598.1"/>
    </source>
</evidence>
<gene>
    <name evidence="1" type="ORF">CCACVL1_08889</name>
</gene>
<protein>
    <submittedName>
        <fullName evidence="1">Uncharacterized protein</fullName>
    </submittedName>
</protein>
<sequence length="87" mass="9728">RLTEENTGTERVIHKARKITFADEAGGKLCHVKVFKNDINGTASSVECGESFHFSSTRNQRLTTVESKRKGNGEEIQLQAFNFGRRG</sequence>
<accession>A0A1R3IYE5</accession>
<keyword evidence="2" id="KW-1185">Reference proteome</keyword>
<dbReference type="Gramene" id="OMO87598">
    <property type="protein sequence ID" value="OMO87598"/>
    <property type="gene ID" value="CCACVL1_08889"/>
</dbReference>
<comment type="caution">
    <text evidence="1">The sequence shown here is derived from an EMBL/GenBank/DDBJ whole genome shotgun (WGS) entry which is preliminary data.</text>
</comment>
<dbReference type="OrthoDB" id="775914at2759"/>